<dbReference type="OrthoDB" id="10264149at2759"/>
<dbReference type="GO" id="GO:0005737">
    <property type="term" value="C:cytoplasm"/>
    <property type="evidence" value="ECO:0007669"/>
    <property type="project" value="TreeGrafter"/>
</dbReference>
<evidence type="ECO:0000259" key="9">
    <source>
        <dbReference type="PROSITE" id="PS51545"/>
    </source>
</evidence>
<dbReference type="AlphaFoldDB" id="A0A4D9D562"/>
<evidence type="ECO:0000256" key="7">
    <source>
        <dbReference type="SAM" id="SignalP"/>
    </source>
</evidence>
<dbReference type="GO" id="GO:0046854">
    <property type="term" value="P:phosphatidylinositol phosphate biosynthetic process"/>
    <property type="evidence" value="ECO:0007669"/>
    <property type="project" value="InterPro"/>
</dbReference>
<keyword evidence="3" id="KW-0808">Transferase</keyword>
<evidence type="ECO:0000259" key="8">
    <source>
        <dbReference type="PROSITE" id="PS50290"/>
    </source>
</evidence>
<dbReference type="Gene3D" id="3.30.1010.10">
    <property type="entry name" value="Phosphatidylinositol 3-kinase Catalytic Subunit, Chain A, domain 4"/>
    <property type="match status" value="1"/>
</dbReference>
<comment type="caution">
    <text evidence="10">The sequence shown here is derived from an EMBL/GenBank/DDBJ whole genome shotgun (WGS) entry which is preliminary data.</text>
</comment>
<dbReference type="PROSITE" id="PS00915">
    <property type="entry name" value="PI3_4_KINASE_1"/>
    <property type="match status" value="1"/>
</dbReference>
<feature type="domain" description="PI3K/PI4K catalytic" evidence="8">
    <location>
        <begin position="863"/>
        <end position="1137"/>
    </location>
</feature>
<keyword evidence="6" id="KW-0812">Transmembrane</keyword>
<dbReference type="InterPro" id="IPR001263">
    <property type="entry name" value="PI3K_accessory_dom"/>
</dbReference>
<dbReference type="Gene3D" id="1.25.40.70">
    <property type="entry name" value="Phosphatidylinositol 3-kinase, accessory domain (PIK)"/>
    <property type="match status" value="1"/>
</dbReference>
<dbReference type="EC" id="2.7.1.67" evidence="2"/>
<feature type="compositionally biased region" description="Basic and acidic residues" evidence="5">
    <location>
        <begin position="785"/>
        <end position="796"/>
    </location>
</feature>
<dbReference type="GO" id="GO:0016020">
    <property type="term" value="C:membrane"/>
    <property type="evidence" value="ECO:0007669"/>
    <property type="project" value="TreeGrafter"/>
</dbReference>
<evidence type="ECO:0000256" key="3">
    <source>
        <dbReference type="ARBA" id="ARBA00022679"/>
    </source>
</evidence>
<dbReference type="InterPro" id="IPR042236">
    <property type="entry name" value="PI3K_accessory_sf"/>
</dbReference>
<feature type="compositionally biased region" description="Basic and acidic residues" evidence="5">
    <location>
        <begin position="605"/>
        <end position="633"/>
    </location>
</feature>
<dbReference type="InterPro" id="IPR057754">
    <property type="entry name" value="PI4-kinase_beta/PIK1_cat"/>
</dbReference>
<evidence type="ECO:0000256" key="6">
    <source>
        <dbReference type="SAM" id="Phobius"/>
    </source>
</evidence>
<name>A0A4D9D562_9STRA</name>
<evidence type="ECO:0000313" key="10">
    <source>
        <dbReference type="EMBL" id="TFJ83788.1"/>
    </source>
</evidence>
<proteinExistence type="predicted"/>
<organism evidence="10 11">
    <name type="scientific">Nannochloropsis salina CCMP1776</name>
    <dbReference type="NCBI Taxonomy" id="1027361"/>
    <lineage>
        <taxon>Eukaryota</taxon>
        <taxon>Sar</taxon>
        <taxon>Stramenopiles</taxon>
        <taxon>Ochrophyta</taxon>
        <taxon>Eustigmatophyceae</taxon>
        <taxon>Eustigmatales</taxon>
        <taxon>Monodopsidaceae</taxon>
        <taxon>Microchloropsis</taxon>
        <taxon>Microchloropsis salina</taxon>
    </lineage>
</organism>
<keyword evidence="11" id="KW-1185">Reference proteome</keyword>
<dbReference type="InterPro" id="IPR000403">
    <property type="entry name" value="PI3/4_kinase_cat_dom"/>
</dbReference>
<sequence length="1150" mass="126716">MFIFPVLLSLSLDIAVVAVYFREGSLYGREKGQPWVHLLDVSACNFDLAVLATLRILFISPYIYSYVHRRRLVYTFLPWAWEALNMGLVTARLVFLVAILVASRAEYLLVGLSFASILLQAVCLEHLRSSAPREKHIFLTSALSRVDASTLLLEHHQPAAPGVGVQDLYDGHRRDVDFIASITAKMKRAKEYWTAKTESLRGLWNDLGRARGGEAAAFNLLLRLFTYEDVLGDMDEAFAQEPSSVEFYIPQLATFLLYGAFWSSGSLQAFLLDKSAHSIQFAHRLYWFLLASCLDGSGIDQEGRRQVGTLIEEVRSRGQRAARRLEQGRTVQELYPPRGSSSALQRPPQASRRWGRGTRSRDSYFSKDRASSATTTSASSLSRAPGPPPGDRDAQEEGTTYVDVARLGETPQAPSWSPSEQWDAQRASASSPPLPPPVLLSGPSAPGGDPPHSPTARFPLHLCRYQGTDDDMFGVLPRFLDALVLIARSLGSVPRERRTPNLRVSLRELGRRLLPSNLVYVPVGNPYNRVWRLHASESFAFSTKERVPCLVCLEVVDYAPSPRRHGPCGGEKGGGRKWWKQVMDGVGEGMPSISHTFKFGDKEWTLKIGEPRREEEGEAGEETRGGEADERDGTTQLGKWEPLLPADSSMVPDVPRLMRRVSSSVGVDGLAATLDAGGMGQWASEVAAEGGEEGRREGGEHVLLNVSQLRQAQKQGQCEESKEAQRGQGTIASPEAVGGKAEWKGEAGLGEDLSESALGAAQPAVVEDYGTFSPGTSPGKRRLERAREGRERERGRGRGSPRTEVPAPVHTDTSGFSGQGAGRRSGSSSGTLGMEGLEAKACHPSSTLSPAAAAVQPPVIFKERWKEKEARLRGRSEIGHLPGWRLVPVIVKANDDLRQEQFASQLLGQIAHVLRQAEVPVWIRPYGIIATSFDGGLIEAIPDTVSLDALRRNDPSYTTLPDFFQRFFGARQPDGELALARARQCFLESLAAYSIVCFLLQVKDRHNGNILLDAEGHVIHIDFGFLLASSPGNVKFERAPFKLTAEMVDVLGGPRSAAFRRFRELCVKTFLELRRQRHKIILLVEMAMNANDNLPCFGGRPAAAVEALRQRFQPELNDRACGDFVNGLIDDSVGSWSTRWYDVYQRAFVL</sequence>
<dbReference type="GO" id="GO:0048015">
    <property type="term" value="P:phosphatidylinositol-mediated signaling"/>
    <property type="evidence" value="ECO:0007669"/>
    <property type="project" value="TreeGrafter"/>
</dbReference>
<protein>
    <recommendedName>
        <fullName evidence="2">1-phosphatidylinositol 4-kinase</fullName>
        <ecNumber evidence="2">2.7.1.67</ecNumber>
    </recommendedName>
</protein>
<dbReference type="InterPro" id="IPR036940">
    <property type="entry name" value="PI3/4_kinase_cat_sf"/>
</dbReference>
<feature type="compositionally biased region" description="Low complexity" evidence="5">
    <location>
        <begin position="371"/>
        <end position="380"/>
    </location>
</feature>
<dbReference type="SUPFAM" id="SSF48371">
    <property type="entry name" value="ARM repeat"/>
    <property type="match status" value="1"/>
</dbReference>
<evidence type="ECO:0000256" key="5">
    <source>
        <dbReference type="SAM" id="MobiDB-lite"/>
    </source>
</evidence>
<comment type="catalytic activity">
    <reaction evidence="1">
        <text>a 1,2-diacyl-sn-glycero-3-phospho-(1D-myo-inositol) + ATP = a 1,2-diacyl-sn-glycero-3-phospho-(1D-myo-inositol 4-phosphate) + ADP + H(+)</text>
        <dbReference type="Rhea" id="RHEA:19877"/>
        <dbReference type="ChEBI" id="CHEBI:15378"/>
        <dbReference type="ChEBI" id="CHEBI:30616"/>
        <dbReference type="ChEBI" id="CHEBI:57880"/>
        <dbReference type="ChEBI" id="CHEBI:58178"/>
        <dbReference type="ChEBI" id="CHEBI:456216"/>
        <dbReference type="EC" id="2.7.1.67"/>
    </reaction>
</comment>
<gene>
    <name evidence="10" type="ORF">NSK_004890</name>
</gene>
<feature type="domain" description="PIK helical" evidence="9">
    <location>
        <begin position="125"/>
        <end position="317"/>
    </location>
</feature>
<feature type="compositionally biased region" description="Basic and acidic residues" evidence="5">
    <location>
        <begin position="359"/>
        <end position="370"/>
    </location>
</feature>
<feature type="transmembrane region" description="Helical" evidence="6">
    <location>
        <begin position="79"/>
        <end position="101"/>
    </location>
</feature>
<dbReference type="InterPro" id="IPR011009">
    <property type="entry name" value="Kinase-like_dom_sf"/>
</dbReference>
<dbReference type="PROSITE" id="PS00916">
    <property type="entry name" value="PI3_4_KINASE_2"/>
    <property type="match status" value="1"/>
</dbReference>
<feature type="region of interest" description="Disordered" evidence="5">
    <location>
        <begin position="714"/>
        <end position="741"/>
    </location>
</feature>
<dbReference type="PROSITE" id="PS50290">
    <property type="entry name" value="PI3_4_KINASE_3"/>
    <property type="match status" value="1"/>
</dbReference>
<dbReference type="GO" id="GO:0004430">
    <property type="term" value="F:1-phosphatidylinositol 4-kinase activity"/>
    <property type="evidence" value="ECO:0007669"/>
    <property type="project" value="UniProtKB-EC"/>
</dbReference>
<dbReference type="InterPro" id="IPR016024">
    <property type="entry name" value="ARM-type_fold"/>
</dbReference>
<dbReference type="Pfam" id="PF00454">
    <property type="entry name" value="PI3_PI4_kinase"/>
    <property type="match status" value="1"/>
</dbReference>
<reference evidence="10 11" key="1">
    <citation type="submission" date="2019-01" db="EMBL/GenBank/DDBJ databases">
        <title>Nuclear Genome Assembly of the Microalgal Biofuel strain Nannochloropsis salina CCMP1776.</title>
        <authorList>
            <person name="Hovde B."/>
        </authorList>
    </citation>
    <scope>NUCLEOTIDE SEQUENCE [LARGE SCALE GENOMIC DNA]</scope>
    <source>
        <strain evidence="10 11">CCMP1776</strain>
    </source>
</reference>
<dbReference type="SMART" id="SM00146">
    <property type="entry name" value="PI3Kc"/>
    <property type="match status" value="1"/>
</dbReference>
<keyword evidence="6" id="KW-1133">Transmembrane helix</keyword>
<dbReference type="InterPro" id="IPR015433">
    <property type="entry name" value="PI3/4_kinase"/>
</dbReference>
<feature type="region of interest" description="Disordered" evidence="5">
    <location>
        <begin position="410"/>
        <end position="453"/>
    </location>
</feature>
<dbReference type="PANTHER" id="PTHR10048:SF22">
    <property type="entry name" value="PHOSPHATIDYLINOSITOL 4-KINASE BETA"/>
    <property type="match status" value="1"/>
</dbReference>
<feature type="signal peptide" evidence="7">
    <location>
        <begin position="1"/>
        <end position="18"/>
    </location>
</feature>
<evidence type="ECO:0000256" key="2">
    <source>
        <dbReference type="ARBA" id="ARBA00012169"/>
    </source>
</evidence>
<feature type="region of interest" description="Disordered" evidence="5">
    <location>
        <begin position="767"/>
        <end position="834"/>
    </location>
</feature>
<dbReference type="SUPFAM" id="SSF56112">
    <property type="entry name" value="Protein kinase-like (PK-like)"/>
    <property type="match status" value="1"/>
</dbReference>
<dbReference type="CDD" id="cd05168">
    <property type="entry name" value="PI4Kc_III_beta"/>
    <property type="match status" value="1"/>
</dbReference>
<keyword evidence="4" id="KW-0418">Kinase</keyword>
<dbReference type="PANTHER" id="PTHR10048">
    <property type="entry name" value="PHOSPHATIDYLINOSITOL KINASE"/>
    <property type="match status" value="1"/>
</dbReference>
<feature type="region of interest" description="Disordered" evidence="5">
    <location>
        <begin position="605"/>
        <end position="647"/>
    </location>
</feature>
<evidence type="ECO:0000313" key="11">
    <source>
        <dbReference type="Proteomes" id="UP000355283"/>
    </source>
</evidence>
<evidence type="ECO:0000256" key="4">
    <source>
        <dbReference type="ARBA" id="ARBA00022777"/>
    </source>
</evidence>
<dbReference type="PROSITE" id="PS51545">
    <property type="entry name" value="PIK_HELICAL"/>
    <property type="match status" value="1"/>
</dbReference>
<feature type="region of interest" description="Disordered" evidence="5">
    <location>
        <begin position="318"/>
        <end position="396"/>
    </location>
</feature>
<dbReference type="Gene3D" id="1.10.1070.11">
    <property type="entry name" value="Phosphatidylinositol 3-/4-kinase, catalytic domain"/>
    <property type="match status" value="1"/>
</dbReference>
<evidence type="ECO:0000256" key="1">
    <source>
        <dbReference type="ARBA" id="ARBA00001686"/>
    </source>
</evidence>
<feature type="chain" id="PRO_5020026342" description="1-phosphatidylinositol 4-kinase" evidence="7">
    <location>
        <begin position="19"/>
        <end position="1150"/>
    </location>
</feature>
<dbReference type="EMBL" id="SDOX01000021">
    <property type="protein sequence ID" value="TFJ83788.1"/>
    <property type="molecule type" value="Genomic_DNA"/>
</dbReference>
<dbReference type="Proteomes" id="UP000355283">
    <property type="component" value="Unassembled WGS sequence"/>
</dbReference>
<keyword evidence="7" id="KW-0732">Signal</keyword>
<dbReference type="FunFam" id="1.10.1070.11:FF:000016">
    <property type="entry name" value="PIK1p Phosphatidylinositol 4-kinase"/>
    <property type="match status" value="1"/>
</dbReference>
<dbReference type="InterPro" id="IPR018936">
    <property type="entry name" value="PI3/4_kinase_CS"/>
</dbReference>
<keyword evidence="6" id="KW-0472">Membrane</keyword>
<feature type="compositionally biased region" description="Polar residues" evidence="5">
    <location>
        <begin position="412"/>
        <end position="422"/>
    </location>
</feature>
<accession>A0A4D9D562</accession>